<dbReference type="AlphaFoldDB" id="A0A857FQN0"/>
<dbReference type="Proteomes" id="UP000464674">
    <property type="component" value="Chromosome"/>
</dbReference>
<dbReference type="EMBL" id="CP041348">
    <property type="protein sequence ID" value="QHC36476.1"/>
    <property type="molecule type" value="Genomic_DNA"/>
</dbReference>
<evidence type="ECO:0000313" key="2">
    <source>
        <dbReference type="Proteomes" id="UP000464674"/>
    </source>
</evidence>
<organism evidence="1 2">
    <name type="scientific">Komagataeibacter xylinus</name>
    <name type="common">Gluconacetobacter xylinus</name>
    <dbReference type="NCBI Taxonomy" id="28448"/>
    <lineage>
        <taxon>Bacteria</taxon>
        <taxon>Pseudomonadati</taxon>
        <taxon>Pseudomonadota</taxon>
        <taxon>Alphaproteobacteria</taxon>
        <taxon>Acetobacterales</taxon>
        <taxon>Acetobacteraceae</taxon>
        <taxon>Komagataeibacter</taxon>
    </lineage>
</organism>
<evidence type="ECO:0008006" key="3">
    <source>
        <dbReference type="Google" id="ProtNLM"/>
    </source>
</evidence>
<dbReference type="OrthoDB" id="7593663at2"/>
<protein>
    <recommendedName>
        <fullName evidence="3">Glycosyl transferase</fullName>
    </recommendedName>
</protein>
<reference evidence="1 2" key="1">
    <citation type="journal article" date="2020" name="Carbohydr. Polym.">
        <title>Characterization and optimization of production of bacterial cellulose from strain CGMCC 17276 based on whole-genome analysis.</title>
        <authorList>
            <person name="Lu T."/>
            <person name="Gao H."/>
            <person name="Liao B."/>
            <person name="Wu J."/>
            <person name="Zhang W."/>
            <person name="Huang J."/>
            <person name="Liu M."/>
            <person name="Huang J."/>
            <person name="Chang Z."/>
            <person name="Jin M."/>
            <person name="Yi Z."/>
            <person name="Jiang D."/>
        </authorList>
    </citation>
    <scope>NUCLEOTIDE SEQUENCE [LARGE SCALE GENOMIC DNA]</scope>
    <source>
        <strain evidence="1 2">CGMCC 17276</strain>
    </source>
</reference>
<dbReference type="InterPro" id="IPR029044">
    <property type="entry name" value="Nucleotide-diphossugar_trans"/>
</dbReference>
<gene>
    <name evidence="1" type="ORF">FMA36_14070</name>
</gene>
<name>A0A857FQN0_KOMXY</name>
<accession>A0A857FQN0</accession>
<proteinExistence type="predicted"/>
<evidence type="ECO:0000313" key="1">
    <source>
        <dbReference type="EMBL" id="QHC36476.1"/>
    </source>
</evidence>
<sequence>MQSSDLHVICVFSNNRGWKSRERLLRRFIPHMLDSGVSLTVVEHVIGERGFALSADDDAFRHARLFQVRGSDRQENWLKEGLIRYGRQRLPDSARYIAQIDADVFFQRPDWARATLDMLQVHRVGQPWSYSVDLGPDENPVEDENGRIMDRSFCAAWAAGDIRVTPNDYGLGQPTPGWMLKGGRRRDWRQHYGYAWAFRADVYDAIGGLPDWLVTGSADYISAMAFAGLLDTSDTYPSPSCTRRLQQFAALCDEHVRQDIGVVSGMLSHGFHGPKRKRFYLDRKDILREAAFDPDLDLAYDRHGLPYLARDNRILRDGLRRLSVMRDEDANTI</sequence>
<dbReference type="SUPFAM" id="SSF53448">
    <property type="entry name" value="Nucleotide-diphospho-sugar transferases"/>
    <property type="match status" value="1"/>
</dbReference>
<dbReference type="RefSeq" id="WP_159262949.1">
    <property type="nucleotide sequence ID" value="NZ_CP041348.1"/>
</dbReference>